<evidence type="ECO:0000256" key="5">
    <source>
        <dbReference type="ARBA" id="ARBA00023136"/>
    </source>
</evidence>
<dbReference type="OrthoDB" id="7820570at2"/>
<dbReference type="CDD" id="cd06261">
    <property type="entry name" value="TM_PBP2"/>
    <property type="match status" value="1"/>
</dbReference>
<dbReference type="Pfam" id="PF00528">
    <property type="entry name" value="BPD_transp_1"/>
    <property type="match status" value="1"/>
</dbReference>
<keyword evidence="4 6" id="KW-1133">Transmembrane helix</keyword>
<evidence type="ECO:0000256" key="3">
    <source>
        <dbReference type="ARBA" id="ARBA00022692"/>
    </source>
</evidence>
<dbReference type="InterPro" id="IPR005769">
    <property type="entry name" value="PhnE/PtxC"/>
</dbReference>
<feature type="transmembrane region" description="Helical" evidence="6">
    <location>
        <begin position="386"/>
        <end position="403"/>
    </location>
</feature>
<keyword evidence="9" id="KW-1185">Reference proteome</keyword>
<dbReference type="NCBIfam" id="TIGR01097">
    <property type="entry name" value="PhnE"/>
    <property type="match status" value="1"/>
</dbReference>
<dbReference type="InterPro" id="IPR035906">
    <property type="entry name" value="MetI-like_sf"/>
</dbReference>
<organism evidence="8 9">
    <name type="scientific">Paracoccus suum</name>
    <dbReference type="NCBI Taxonomy" id="2259340"/>
    <lineage>
        <taxon>Bacteria</taxon>
        <taxon>Pseudomonadati</taxon>
        <taxon>Pseudomonadota</taxon>
        <taxon>Alphaproteobacteria</taxon>
        <taxon>Rhodobacterales</taxon>
        <taxon>Paracoccaceae</taxon>
        <taxon>Paracoccus</taxon>
    </lineage>
</organism>
<dbReference type="InterPro" id="IPR000515">
    <property type="entry name" value="MetI-like"/>
</dbReference>
<dbReference type="PROSITE" id="PS50928">
    <property type="entry name" value="ABC_TM1"/>
    <property type="match status" value="1"/>
</dbReference>
<dbReference type="GO" id="GO:0005886">
    <property type="term" value="C:plasma membrane"/>
    <property type="evidence" value="ECO:0007669"/>
    <property type="project" value="UniProtKB-SubCell"/>
</dbReference>
<comment type="similarity">
    <text evidence="6">Belongs to the binding-protein-dependent transport system permease family.</text>
</comment>
<dbReference type="SUPFAM" id="SSF161098">
    <property type="entry name" value="MetI-like"/>
    <property type="match status" value="1"/>
</dbReference>
<evidence type="ECO:0000256" key="4">
    <source>
        <dbReference type="ARBA" id="ARBA00022989"/>
    </source>
</evidence>
<feature type="transmembrane region" description="Helical" evidence="6">
    <location>
        <begin position="26"/>
        <end position="45"/>
    </location>
</feature>
<evidence type="ECO:0000256" key="2">
    <source>
        <dbReference type="ARBA" id="ARBA00022448"/>
    </source>
</evidence>
<keyword evidence="3 6" id="KW-0812">Transmembrane</keyword>
<evidence type="ECO:0000313" key="9">
    <source>
        <dbReference type="Proteomes" id="UP000252023"/>
    </source>
</evidence>
<feature type="domain" description="ABC transmembrane type-1" evidence="7">
    <location>
        <begin position="249"/>
        <end position="433"/>
    </location>
</feature>
<protein>
    <submittedName>
        <fullName evidence="8">Phosphonate ABC transporter, permease protein PhnE</fullName>
    </submittedName>
</protein>
<gene>
    <name evidence="8" type="primary">phnE</name>
    <name evidence="8" type="ORF">DRW48_14040</name>
</gene>
<keyword evidence="2 6" id="KW-0813">Transport</keyword>
<dbReference type="PANTHER" id="PTHR30043:SF9">
    <property type="entry name" value="PHOSPHONATES TRANSPORT SYSTEM PERMEASE PROTEIN"/>
    <property type="match status" value="1"/>
</dbReference>
<keyword evidence="5 6" id="KW-0472">Membrane</keyword>
<feature type="transmembrane region" description="Helical" evidence="6">
    <location>
        <begin position="253"/>
        <end position="275"/>
    </location>
</feature>
<evidence type="ECO:0000256" key="1">
    <source>
        <dbReference type="ARBA" id="ARBA00004651"/>
    </source>
</evidence>
<evidence type="ECO:0000259" key="7">
    <source>
        <dbReference type="PROSITE" id="PS50928"/>
    </source>
</evidence>
<dbReference type="PANTHER" id="PTHR30043">
    <property type="entry name" value="PHOSPHONATES TRANSPORT SYSTEM PERMEASE PROTEIN"/>
    <property type="match status" value="1"/>
</dbReference>
<evidence type="ECO:0000256" key="6">
    <source>
        <dbReference type="RuleBase" id="RU363032"/>
    </source>
</evidence>
<dbReference type="Gene3D" id="1.10.3720.10">
    <property type="entry name" value="MetI-like"/>
    <property type="match status" value="1"/>
</dbReference>
<reference evidence="9" key="1">
    <citation type="submission" date="2018-07" db="EMBL/GenBank/DDBJ databases">
        <title>Genome sequencing of Paracoccus sp. SC2-6.</title>
        <authorList>
            <person name="Heo J."/>
            <person name="Kim S.-J."/>
            <person name="Kwon S.-W."/>
        </authorList>
    </citation>
    <scope>NUCLEOTIDE SEQUENCE [LARGE SCALE GENOMIC DNA]</scope>
    <source>
        <strain evidence="9">SC2-6</strain>
    </source>
</reference>
<evidence type="ECO:0000313" key="8">
    <source>
        <dbReference type="EMBL" id="AXC50654.1"/>
    </source>
</evidence>
<dbReference type="GO" id="GO:0015416">
    <property type="term" value="F:ABC-type phosphonate transporter activity"/>
    <property type="evidence" value="ECO:0007669"/>
    <property type="project" value="InterPro"/>
</dbReference>
<dbReference type="AlphaFoldDB" id="A0A344PMP9"/>
<feature type="transmembrane region" description="Helical" evidence="6">
    <location>
        <begin position="415"/>
        <end position="432"/>
    </location>
</feature>
<accession>A0A344PMP9</accession>
<dbReference type="Proteomes" id="UP000252023">
    <property type="component" value="Chromosome"/>
</dbReference>
<comment type="subcellular location">
    <subcellularLocation>
        <location evidence="1 6">Cell membrane</location>
        <topology evidence="1 6">Multi-pass membrane protein</topology>
    </subcellularLocation>
</comment>
<dbReference type="KEGG" id="pars:DRW48_14040"/>
<name>A0A344PMP9_9RHOB</name>
<proteinExistence type="inferred from homology"/>
<sequence length="445" mass="48828">MAALDAAGLQGPTFAARRAIARQRRLSLAFPALLLGYLVYAAISFDLAGIAQRARWDNGAVLMQDFWSYKTHVTRQNRGEGRIEVAIEGMRNATFRPEAEPDWIAPRPDGGREISLPRGNHVTIAGDGAVRLMVDDRSFDIIPTGDGIEADIPDPPAWMNLSDKRLTADLPGARVTLTRSKSEIFRRQPGWELFFFDLQSPFYGQSLPQLLGLAFSGDELRPGTPNIQAMAQDFWRNSVWHHGEVAGAMFETLLMAFLGTMGAGLVSLPLAFVAASNFTPAPWLRQVVRRSLDFLRGVDALIWTIVLSRAFGPGPLTGSLAILMTDTGSFGKLFSEALENIDEKPVEGLRSTGAGALARARWAVMPQVNPVILSQLLYYLESNTRSATIIGAITGGGIGLLLVQAIQTQKDWEHVAYYILLIVLLVMVMDWLSGRIRARLIGERA</sequence>
<dbReference type="RefSeq" id="WP_114076971.1">
    <property type="nucleotide sequence ID" value="NZ_CP030918.1"/>
</dbReference>
<dbReference type="EMBL" id="CP030918">
    <property type="protein sequence ID" value="AXC50654.1"/>
    <property type="molecule type" value="Genomic_DNA"/>
</dbReference>